<gene>
    <name evidence="1" type="ORF">A2846_04280</name>
</gene>
<evidence type="ECO:0000313" key="2">
    <source>
        <dbReference type="Proteomes" id="UP000176339"/>
    </source>
</evidence>
<organism evidence="1 2">
    <name type="scientific">Candidatus Doudnabacteria bacterium RIFCSPHIGHO2_01_FULL_49_9</name>
    <dbReference type="NCBI Taxonomy" id="1817827"/>
    <lineage>
        <taxon>Bacteria</taxon>
        <taxon>Candidatus Doudnaibacteriota</taxon>
    </lineage>
</organism>
<accession>A0A1F5P3L5</accession>
<protein>
    <recommendedName>
        <fullName evidence="3">DUF458 domain-containing protein</fullName>
    </recommendedName>
</protein>
<dbReference type="PANTHER" id="PTHR39961:SF1">
    <property type="entry name" value="DUF458 DOMAIN-CONTAINING PROTEIN"/>
    <property type="match status" value="1"/>
</dbReference>
<proteinExistence type="predicted"/>
<dbReference type="EMBL" id="MFEN01000006">
    <property type="protein sequence ID" value="OGE84537.1"/>
    <property type="molecule type" value="Genomic_DNA"/>
</dbReference>
<sequence length="163" mass="18719">MEVAQQRGFRNPSGREFSAREVAEEIIAFMKEDQQKEYKVTIGTDSLVYRDKQADFITAIVVHRIGNGGRYFWKRAKLGEFHTLRDRIYQEVMFSLDISKEVLGYLKMPEAPAFAFEIHVDVGDNGDTKTLIQEMTGMIRAMNYEVRTKPESYAASSIADKHV</sequence>
<dbReference type="Pfam" id="PF04308">
    <property type="entry name" value="RNaseH_like"/>
    <property type="match status" value="1"/>
</dbReference>
<name>A0A1F5P3L5_9BACT</name>
<dbReference type="PANTHER" id="PTHR39961">
    <property type="entry name" value="HYPOTHETICAL CYTOSOLIC PROTEIN"/>
    <property type="match status" value="1"/>
</dbReference>
<comment type="caution">
    <text evidence="1">The sequence shown here is derived from an EMBL/GenBank/DDBJ whole genome shotgun (WGS) entry which is preliminary data.</text>
</comment>
<dbReference type="AlphaFoldDB" id="A0A1F5P3L5"/>
<evidence type="ECO:0008006" key="3">
    <source>
        <dbReference type="Google" id="ProtNLM"/>
    </source>
</evidence>
<reference evidence="1 2" key="1">
    <citation type="journal article" date="2016" name="Nat. Commun.">
        <title>Thousands of microbial genomes shed light on interconnected biogeochemical processes in an aquifer system.</title>
        <authorList>
            <person name="Anantharaman K."/>
            <person name="Brown C.T."/>
            <person name="Hug L.A."/>
            <person name="Sharon I."/>
            <person name="Castelle C.J."/>
            <person name="Probst A.J."/>
            <person name="Thomas B.C."/>
            <person name="Singh A."/>
            <person name="Wilkins M.J."/>
            <person name="Karaoz U."/>
            <person name="Brodie E.L."/>
            <person name="Williams K.H."/>
            <person name="Hubbard S.S."/>
            <person name="Banfield J.F."/>
        </authorList>
    </citation>
    <scope>NUCLEOTIDE SEQUENCE [LARGE SCALE GENOMIC DNA]</scope>
</reference>
<dbReference type="Proteomes" id="UP000176339">
    <property type="component" value="Unassembled WGS sequence"/>
</dbReference>
<dbReference type="InterPro" id="IPR007405">
    <property type="entry name" value="Phage_KVP40_Orf299"/>
</dbReference>
<evidence type="ECO:0000313" key="1">
    <source>
        <dbReference type="EMBL" id="OGE84537.1"/>
    </source>
</evidence>